<dbReference type="Pfam" id="PF00077">
    <property type="entry name" value="RVP"/>
    <property type="match status" value="1"/>
</dbReference>
<keyword evidence="7" id="KW-0378">Hydrolase</keyword>
<keyword evidence="1" id="KW-0645">Protease</keyword>
<dbReference type="PANTHER" id="PTHR37984">
    <property type="entry name" value="PROTEIN CBG26694"/>
    <property type="match status" value="1"/>
</dbReference>
<dbReference type="GO" id="GO:0004190">
    <property type="term" value="F:aspartic-type endopeptidase activity"/>
    <property type="evidence" value="ECO:0007669"/>
    <property type="project" value="UniProtKB-KW"/>
</dbReference>
<evidence type="ECO:0000256" key="1">
    <source>
        <dbReference type="ARBA" id="ARBA00022670"/>
    </source>
</evidence>
<evidence type="ECO:0000313" key="11">
    <source>
        <dbReference type="EMBL" id="KAF9758233.1"/>
    </source>
</evidence>
<name>A0A9P6GVP5_9MICR</name>
<dbReference type="PROSITE" id="PS00141">
    <property type="entry name" value="ASP_PROTEASE"/>
    <property type="match status" value="1"/>
</dbReference>
<feature type="domain" description="Peptidase A2" evidence="9">
    <location>
        <begin position="210"/>
        <end position="287"/>
    </location>
</feature>
<dbReference type="SUPFAM" id="SSF56672">
    <property type="entry name" value="DNA/RNA polymerases"/>
    <property type="match status" value="1"/>
</dbReference>
<gene>
    <name evidence="11" type="primary">pol_88</name>
    <name evidence="11" type="ORF">NGRA_3216</name>
</gene>
<comment type="caution">
    <text evidence="11">The sequence shown here is derived from an EMBL/GenBank/DDBJ whole genome shotgun (WGS) entry which is preliminary data.</text>
</comment>
<dbReference type="Gene3D" id="2.40.70.10">
    <property type="entry name" value="Acid Proteases"/>
    <property type="match status" value="1"/>
</dbReference>
<dbReference type="EMBL" id="SBJO01000678">
    <property type="protein sequence ID" value="KAF9758233.1"/>
    <property type="molecule type" value="Genomic_DNA"/>
</dbReference>
<proteinExistence type="predicted"/>
<dbReference type="InterPro" id="IPR043128">
    <property type="entry name" value="Rev_trsase/Diguanyl_cyclase"/>
</dbReference>
<feature type="non-terminal residue" evidence="11">
    <location>
        <position position="1"/>
    </location>
</feature>
<keyword evidence="6" id="KW-0255">Endonuclease</keyword>
<dbReference type="InterPro" id="IPR001969">
    <property type="entry name" value="Aspartic_peptidase_AS"/>
</dbReference>
<keyword evidence="12" id="KW-1185">Reference proteome</keyword>
<dbReference type="InterPro" id="IPR050951">
    <property type="entry name" value="Retrovirus_Pol_polyprotein"/>
</dbReference>
<evidence type="ECO:0000259" key="10">
    <source>
        <dbReference type="PROSITE" id="PS50878"/>
    </source>
</evidence>
<dbReference type="InterPro" id="IPR043502">
    <property type="entry name" value="DNA/RNA_pol_sf"/>
</dbReference>
<evidence type="ECO:0000256" key="3">
    <source>
        <dbReference type="ARBA" id="ARBA00022695"/>
    </source>
</evidence>
<dbReference type="PROSITE" id="PS50175">
    <property type="entry name" value="ASP_PROT_RETROV"/>
    <property type="match status" value="1"/>
</dbReference>
<evidence type="ECO:0000259" key="9">
    <source>
        <dbReference type="PROSITE" id="PS50175"/>
    </source>
</evidence>
<dbReference type="SUPFAM" id="SSF50630">
    <property type="entry name" value="Acid proteases"/>
    <property type="match status" value="1"/>
</dbReference>
<dbReference type="InterPro" id="IPR021109">
    <property type="entry name" value="Peptidase_aspartic_dom_sf"/>
</dbReference>
<dbReference type="Proteomes" id="UP000740883">
    <property type="component" value="Unassembled WGS sequence"/>
</dbReference>
<evidence type="ECO:0000256" key="4">
    <source>
        <dbReference type="ARBA" id="ARBA00022722"/>
    </source>
</evidence>
<keyword evidence="3" id="KW-0548">Nucleotidyltransferase</keyword>
<keyword evidence="2" id="KW-0808">Transferase</keyword>
<evidence type="ECO:0000256" key="8">
    <source>
        <dbReference type="ARBA" id="ARBA00022918"/>
    </source>
</evidence>
<dbReference type="GO" id="GO:0006508">
    <property type="term" value="P:proteolysis"/>
    <property type="evidence" value="ECO:0007669"/>
    <property type="project" value="UniProtKB-KW"/>
</dbReference>
<organism evidence="11 12">
    <name type="scientific">Nosema granulosis</name>
    <dbReference type="NCBI Taxonomy" id="83296"/>
    <lineage>
        <taxon>Eukaryota</taxon>
        <taxon>Fungi</taxon>
        <taxon>Fungi incertae sedis</taxon>
        <taxon>Microsporidia</taxon>
        <taxon>Nosematidae</taxon>
        <taxon>Nosema</taxon>
    </lineage>
</organism>
<reference evidence="11 12" key="1">
    <citation type="journal article" date="2020" name="Genome Biol. Evol.">
        <title>Comparative genomics of strictly vertically transmitted, feminizing microsporidia endosymbionts of amphipod crustaceans.</title>
        <authorList>
            <person name="Cormier A."/>
            <person name="Chebbi M.A."/>
            <person name="Giraud I."/>
            <person name="Wattier R."/>
            <person name="Teixeira M."/>
            <person name="Gilbert C."/>
            <person name="Rigaud T."/>
            <person name="Cordaux R."/>
        </authorList>
    </citation>
    <scope>NUCLEOTIDE SEQUENCE [LARGE SCALE GENOMIC DNA]</scope>
    <source>
        <strain evidence="11 12">Ou3-Ou53</strain>
    </source>
</reference>
<dbReference type="Gene3D" id="3.30.70.270">
    <property type="match status" value="2"/>
</dbReference>
<dbReference type="FunFam" id="3.10.10.10:FF:000007">
    <property type="entry name" value="Retrovirus-related Pol polyprotein from transposon 17.6-like Protein"/>
    <property type="match status" value="1"/>
</dbReference>
<evidence type="ECO:0000256" key="6">
    <source>
        <dbReference type="ARBA" id="ARBA00022759"/>
    </source>
</evidence>
<protein>
    <submittedName>
        <fullName evidence="11">Retrovirus-related Pol polyprotein from transposon</fullName>
    </submittedName>
</protein>
<dbReference type="Gene3D" id="3.10.10.10">
    <property type="entry name" value="HIV Type 1 Reverse Transcriptase, subunit A, domain 1"/>
    <property type="match status" value="1"/>
</dbReference>
<feature type="domain" description="Reverse transcriptase" evidence="10">
    <location>
        <begin position="470"/>
        <end position="649"/>
    </location>
</feature>
<evidence type="ECO:0000256" key="2">
    <source>
        <dbReference type="ARBA" id="ARBA00022679"/>
    </source>
</evidence>
<sequence length="717" mass="81535">LSNLNLAVLTEGLKKRFASTKTTDETLERFLATRCTKTYDEYLALLSDATLIFERGCINMEFLLKLTISKAPSELKSLLFQYACSSGDWNTFIKQAEEASWMAFPDRSINSVESSKSNFRNQSIQNKTINNSVCIYHGKGNHSTEKCFTIIRLEKLGWRRSKHVREIKEHETEDVQENGNKFTNIYSCCSIKIKHKNPFFTYIKLNRGTHPALLDTGADVSLINIENIADKSKIEEVQEKIKTASGSEIKIKGIIRNLEVVVFGKKIKFSPLVCQGLPNYTILGIDVLVPNPDLLNDAFANYSRSVKEIYSLGDNLADVPRRHKQITKLRVKKNDSKEPKNVPISASKISIPKETLKIAPMSASKISTLIKTPKTNSLLSKMQTENSIIHAEIKDQFDTTEQETVVETPQGRAILEEFRDIFKDEITESVMCNTKLHKIDTGNASPICQKNYRVPVHFETPITEEIVKNLRLGIIRPSNSPWCGRIVPVSKKDGSVRMCIDFRALNKVTIRDKYPLPRIDEILDRLSGAKIFSNLDATSGYYQIGIDEKDKEKTAFAWKGGLYEFNRMPFGLCNAPATFQRAMDEIIGNCFSDFVIPYLDDIIIFSRNETEHLQHLNIVLNKLKASGLALNKKKCNFLKEEIKILGNVVSRGYIKPDPSKIETIKKYPFPLNLKELRAFLGLVNYCREYIMNYAELTHPLFNQLKGELKNSTKALIW</sequence>
<dbReference type="InterPro" id="IPR018061">
    <property type="entry name" value="Retropepsins"/>
</dbReference>
<accession>A0A9P6GVP5</accession>
<dbReference type="InterPro" id="IPR001995">
    <property type="entry name" value="Peptidase_A2_cat"/>
</dbReference>
<dbReference type="GO" id="GO:0004519">
    <property type="term" value="F:endonuclease activity"/>
    <property type="evidence" value="ECO:0007669"/>
    <property type="project" value="UniProtKB-KW"/>
</dbReference>
<dbReference type="PROSITE" id="PS50878">
    <property type="entry name" value="RT_POL"/>
    <property type="match status" value="1"/>
</dbReference>
<dbReference type="CDD" id="cd01647">
    <property type="entry name" value="RT_LTR"/>
    <property type="match status" value="1"/>
</dbReference>
<keyword evidence="5" id="KW-0064">Aspartyl protease</keyword>
<dbReference type="InterPro" id="IPR000477">
    <property type="entry name" value="RT_dom"/>
</dbReference>
<dbReference type="PANTHER" id="PTHR37984:SF5">
    <property type="entry name" value="PROTEIN NYNRIN-LIKE"/>
    <property type="match status" value="1"/>
</dbReference>
<evidence type="ECO:0000313" key="12">
    <source>
        <dbReference type="Proteomes" id="UP000740883"/>
    </source>
</evidence>
<keyword evidence="8" id="KW-0695">RNA-directed DNA polymerase</keyword>
<dbReference type="GO" id="GO:0003964">
    <property type="term" value="F:RNA-directed DNA polymerase activity"/>
    <property type="evidence" value="ECO:0007669"/>
    <property type="project" value="UniProtKB-KW"/>
</dbReference>
<keyword evidence="4" id="KW-0540">Nuclease</keyword>
<dbReference type="Pfam" id="PF00078">
    <property type="entry name" value="RVT_1"/>
    <property type="match status" value="1"/>
</dbReference>
<dbReference type="CDD" id="cd00303">
    <property type="entry name" value="retropepsin_like"/>
    <property type="match status" value="1"/>
</dbReference>
<dbReference type="AlphaFoldDB" id="A0A9P6GVP5"/>
<evidence type="ECO:0000256" key="5">
    <source>
        <dbReference type="ARBA" id="ARBA00022750"/>
    </source>
</evidence>
<dbReference type="OrthoDB" id="1750432at2759"/>
<evidence type="ECO:0000256" key="7">
    <source>
        <dbReference type="ARBA" id="ARBA00022801"/>
    </source>
</evidence>